<evidence type="ECO:0000313" key="3">
    <source>
        <dbReference type="Proteomes" id="UP000290244"/>
    </source>
</evidence>
<accession>A0A4P6P6Y7</accession>
<feature type="transmembrane region" description="Helical" evidence="1">
    <location>
        <begin position="44"/>
        <end position="67"/>
    </location>
</feature>
<feature type="transmembrane region" description="Helical" evidence="1">
    <location>
        <begin position="12"/>
        <end position="32"/>
    </location>
</feature>
<dbReference type="Pfam" id="PF11086">
    <property type="entry name" value="DUF2878"/>
    <property type="match status" value="1"/>
</dbReference>
<proteinExistence type="predicted"/>
<keyword evidence="3" id="KW-1185">Reference proteome</keyword>
<reference evidence="2 3" key="1">
    <citation type="submission" date="2018-12" db="EMBL/GenBank/DDBJ databases">
        <title>Complete genome of Litorilituus sediminis.</title>
        <authorList>
            <person name="Liu A."/>
            <person name="Rong J."/>
        </authorList>
    </citation>
    <scope>NUCLEOTIDE SEQUENCE [LARGE SCALE GENOMIC DNA]</scope>
    <source>
        <strain evidence="2 3">JCM 17549</strain>
    </source>
</reference>
<dbReference type="InterPro" id="IPR021306">
    <property type="entry name" value="DUF2878"/>
</dbReference>
<gene>
    <name evidence="2" type="ORF">EMK97_16940</name>
</gene>
<dbReference type="EMBL" id="CP034759">
    <property type="protein sequence ID" value="QBG37303.1"/>
    <property type="molecule type" value="Genomic_DNA"/>
</dbReference>
<feature type="transmembrane region" description="Helical" evidence="1">
    <location>
        <begin position="73"/>
        <end position="90"/>
    </location>
</feature>
<dbReference type="OrthoDB" id="6522758at2"/>
<name>A0A4P6P6Y7_9GAMM</name>
<keyword evidence="1" id="KW-0812">Transmembrane</keyword>
<dbReference type="KEGG" id="lsd:EMK97_16940"/>
<dbReference type="Proteomes" id="UP000290244">
    <property type="component" value="Chromosome"/>
</dbReference>
<dbReference type="RefSeq" id="WP_130603969.1">
    <property type="nucleotide sequence ID" value="NZ_CP034759.1"/>
</dbReference>
<evidence type="ECO:0000256" key="1">
    <source>
        <dbReference type="SAM" id="Phobius"/>
    </source>
</evidence>
<dbReference type="AlphaFoldDB" id="A0A4P6P6Y7"/>
<protein>
    <submittedName>
        <fullName evidence="2">DUF2878 domain-containing protein</fullName>
    </submittedName>
</protein>
<sequence length="164" mass="18599">MWFNLFAFNISWLGLILSGNSFIPAVISWLLLHIFLSPNKPAEIRLLVFVACIGIGVDFALTYLNIFQFNQEQFFPVWLMVLWIAFAATLNHSLAFLSVNRVYQWLAGTIFAPLSYLAGERLGAVTFGLDNLPTYLLLALLWGPLMLLFFYIKANCLTKGVHYA</sequence>
<evidence type="ECO:0000313" key="2">
    <source>
        <dbReference type="EMBL" id="QBG37303.1"/>
    </source>
</evidence>
<keyword evidence="1" id="KW-0472">Membrane</keyword>
<keyword evidence="1" id="KW-1133">Transmembrane helix</keyword>
<feature type="transmembrane region" description="Helical" evidence="1">
    <location>
        <begin position="134"/>
        <end position="152"/>
    </location>
</feature>
<feature type="transmembrane region" description="Helical" evidence="1">
    <location>
        <begin position="102"/>
        <end position="119"/>
    </location>
</feature>
<organism evidence="2 3">
    <name type="scientific">Litorilituus sediminis</name>
    <dbReference type="NCBI Taxonomy" id="718192"/>
    <lineage>
        <taxon>Bacteria</taxon>
        <taxon>Pseudomonadati</taxon>
        <taxon>Pseudomonadota</taxon>
        <taxon>Gammaproteobacteria</taxon>
        <taxon>Alteromonadales</taxon>
        <taxon>Colwelliaceae</taxon>
        <taxon>Litorilituus</taxon>
    </lineage>
</organism>